<dbReference type="SUPFAM" id="SSF63862">
    <property type="entry name" value="Thiamin pyrophosphokinase, substrate-binding domain"/>
    <property type="match status" value="1"/>
</dbReference>
<organism evidence="7 8">
    <name type="scientific">Paracoccus litorisediminis</name>
    <dbReference type="NCBI Taxonomy" id="2006130"/>
    <lineage>
        <taxon>Bacteria</taxon>
        <taxon>Pseudomonadati</taxon>
        <taxon>Pseudomonadota</taxon>
        <taxon>Alphaproteobacteria</taxon>
        <taxon>Rhodobacterales</taxon>
        <taxon>Paracoccaceae</taxon>
        <taxon>Paracoccus</taxon>
    </lineage>
</organism>
<evidence type="ECO:0000313" key="8">
    <source>
        <dbReference type="Proteomes" id="UP000449846"/>
    </source>
</evidence>
<accession>A0A844HKW9</accession>
<dbReference type="InterPro" id="IPR007371">
    <property type="entry name" value="TPK_catalytic"/>
</dbReference>
<gene>
    <name evidence="7" type="ORF">GL300_03860</name>
</gene>
<dbReference type="PANTHER" id="PTHR41299">
    <property type="entry name" value="THIAMINE PYROPHOSPHOKINASE"/>
    <property type="match status" value="1"/>
</dbReference>
<dbReference type="Pfam" id="PF04263">
    <property type="entry name" value="TPK_catalytic"/>
    <property type="match status" value="1"/>
</dbReference>
<dbReference type="EC" id="2.7.6.2" evidence="5"/>
<sequence>MTVLASRLPVTLIGGGPFSQADIDAARALAPVIAAADGGADRALAHGLTPEAVFGDFDSLSDAAHKAIPADRLHHIAEQDSTDFEKCLIRIDAPLVLAVGFSGARQDHFLAALNVLSRRIGPPCILIAGDDVIALCPPRIALDLAPGTRVSLFPMGQATGRSTGLRWPIDGLEFAPMGRVGTSNEATGPVVIETDGAMLLILPRKSLDLLAAVLAEGQSAR</sequence>
<dbReference type="GO" id="GO:0004788">
    <property type="term" value="F:thiamine diphosphokinase activity"/>
    <property type="evidence" value="ECO:0007669"/>
    <property type="project" value="UniProtKB-UniRule"/>
</dbReference>
<keyword evidence="3 7" id="KW-0418">Kinase</keyword>
<evidence type="ECO:0000256" key="4">
    <source>
        <dbReference type="ARBA" id="ARBA00022840"/>
    </source>
</evidence>
<evidence type="ECO:0000313" key="7">
    <source>
        <dbReference type="EMBL" id="MTH58342.1"/>
    </source>
</evidence>
<dbReference type="GO" id="GO:0009229">
    <property type="term" value="P:thiamine diphosphate biosynthetic process"/>
    <property type="evidence" value="ECO:0007669"/>
    <property type="project" value="InterPro"/>
</dbReference>
<feature type="domain" description="Thiamin pyrophosphokinase thiamin-binding" evidence="6">
    <location>
        <begin position="129"/>
        <end position="198"/>
    </location>
</feature>
<dbReference type="GO" id="GO:0005524">
    <property type="term" value="F:ATP binding"/>
    <property type="evidence" value="ECO:0007669"/>
    <property type="project" value="UniProtKB-KW"/>
</dbReference>
<dbReference type="EMBL" id="WMIG01000001">
    <property type="protein sequence ID" value="MTH58342.1"/>
    <property type="molecule type" value="Genomic_DNA"/>
</dbReference>
<evidence type="ECO:0000256" key="5">
    <source>
        <dbReference type="NCBIfam" id="TIGR01378"/>
    </source>
</evidence>
<dbReference type="InterPro" id="IPR006282">
    <property type="entry name" value="Thi_PPkinase"/>
</dbReference>
<comment type="caution">
    <text evidence="7">The sequence shown here is derived from an EMBL/GenBank/DDBJ whole genome shotgun (WGS) entry which is preliminary data.</text>
</comment>
<dbReference type="InterPro" id="IPR036371">
    <property type="entry name" value="TPK_B1-bd_sf"/>
</dbReference>
<dbReference type="CDD" id="cd07995">
    <property type="entry name" value="TPK"/>
    <property type="match status" value="1"/>
</dbReference>
<dbReference type="PANTHER" id="PTHR41299:SF1">
    <property type="entry name" value="THIAMINE PYROPHOSPHOKINASE"/>
    <property type="match status" value="1"/>
</dbReference>
<dbReference type="Pfam" id="PF04265">
    <property type="entry name" value="TPK_B1_binding"/>
    <property type="match status" value="1"/>
</dbReference>
<keyword evidence="8" id="KW-1185">Reference proteome</keyword>
<dbReference type="Gene3D" id="3.40.50.10240">
    <property type="entry name" value="Thiamin pyrophosphokinase, catalytic domain"/>
    <property type="match status" value="1"/>
</dbReference>
<evidence type="ECO:0000259" key="6">
    <source>
        <dbReference type="SMART" id="SM00983"/>
    </source>
</evidence>
<dbReference type="GO" id="GO:0016301">
    <property type="term" value="F:kinase activity"/>
    <property type="evidence" value="ECO:0007669"/>
    <property type="project" value="UniProtKB-KW"/>
</dbReference>
<dbReference type="SUPFAM" id="SSF63999">
    <property type="entry name" value="Thiamin pyrophosphokinase, catalytic domain"/>
    <property type="match status" value="1"/>
</dbReference>
<reference evidence="7 8" key="1">
    <citation type="submission" date="2019-11" db="EMBL/GenBank/DDBJ databases">
        <authorList>
            <person name="Dong K."/>
        </authorList>
    </citation>
    <scope>NUCLEOTIDE SEQUENCE [LARGE SCALE GENOMIC DNA]</scope>
    <source>
        <strain evidence="7 8">NBRC 112902</strain>
    </source>
</reference>
<keyword evidence="2" id="KW-0547">Nucleotide-binding</keyword>
<dbReference type="InterPro" id="IPR036759">
    <property type="entry name" value="TPK_catalytic_sf"/>
</dbReference>
<keyword evidence="1 7" id="KW-0808">Transferase</keyword>
<dbReference type="GO" id="GO:0030975">
    <property type="term" value="F:thiamine binding"/>
    <property type="evidence" value="ECO:0007669"/>
    <property type="project" value="InterPro"/>
</dbReference>
<dbReference type="SMART" id="SM00983">
    <property type="entry name" value="TPK_B1_binding"/>
    <property type="match status" value="1"/>
</dbReference>
<keyword evidence="4" id="KW-0067">ATP-binding</keyword>
<dbReference type="InterPro" id="IPR007373">
    <property type="entry name" value="Thiamin_PyroPKinase_B1-bd"/>
</dbReference>
<name>A0A844HKW9_9RHOB</name>
<dbReference type="InterPro" id="IPR053149">
    <property type="entry name" value="TPK"/>
</dbReference>
<dbReference type="NCBIfam" id="TIGR01378">
    <property type="entry name" value="thi_PPkinase"/>
    <property type="match status" value="1"/>
</dbReference>
<dbReference type="OrthoDB" id="7057856at2"/>
<dbReference type="GO" id="GO:0006772">
    <property type="term" value="P:thiamine metabolic process"/>
    <property type="evidence" value="ECO:0007669"/>
    <property type="project" value="UniProtKB-UniRule"/>
</dbReference>
<proteinExistence type="predicted"/>
<protein>
    <recommendedName>
        <fullName evidence="5">Thiamine diphosphokinase</fullName>
        <ecNumber evidence="5">2.7.6.2</ecNumber>
    </recommendedName>
</protein>
<evidence type="ECO:0000256" key="3">
    <source>
        <dbReference type="ARBA" id="ARBA00022777"/>
    </source>
</evidence>
<dbReference type="Proteomes" id="UP000449846">
    <property type="component" value="Unassembled WGS sequence"/>
</dbReference>
<evidence type="ECO:0000256" key="2">
    <source>
        <dbReference type="ARBA" id="ARBA00022741"/>
    </source>
</evidence>
<dbReference type="RefSeq" id="WP_155038225.1">
    <property type="nucleotide sequence ID" value="NZ_JBHGCD010000001.1"/>
</dbReference>
<evidence type="ECO:0000256" key="1">
    <source>
        <dbReference type="ARBA" id="ARBA00022679"/>
    </source>
</evidence>
<dbReference type="AlphaFoldDB" id="A0A844HKW9"/>